<dbReference type="Proteomes" id="UP000318571">
    <property type="component" value="Chromosome 7"/>
</dbReference>
<evidence type="ECO:0000313" key="2">
    <source>
        <dbReference type="Proteomes" id="UP000318571"/>
    </source>
</evidence>
<comment type="caution">
    <text evidence="1">The sequence shown here is derived from an EMBL/GenBank/DDBJ whole genome shotgun (WGS) entry which is preliminary data.</text>
</comment>
<name>A0A553P455_TIGCA</name>
<organism evidence="1 2">
    <name type="scientific">Tigriopus californicus</name>
    <name type="common">Marine copepod</name>
    <dbReference type="NCBI Taxonomy" id="6832"/>
    <lineage>
        <taxon>Eukaryota</taxon>
        <taxon>Metazoa</taxon>
        <taxon>Ecdysozoa</taxon>
        <taxon>Arthropoda</taxon>
        <taxon>Crustacea</taxon>
        <taxon>Multicrustacea</taxon>
        <taxon>Hexanauplia</taxon>
        <taxon>Copepoda</taxon>
        <taxon>Harpacticoida</taxon>
        <taxon>Harpacticidae</taxon>
        <taxon>Tigriopus</taxon>
    </lineage>
</organism>
<sequence>MAASDNMPKMRAVLRQVKNWLAHSSAHTVGPASKAWTSDGGHPQDMVFSIMRPRWINQLARVLSIEVTMSSRCLRSCPVHAKEKMYSSQNMTAPLSLELLLMRLRVKNRQPLPIPRVHPTVLTALRLIAIA</sequence>
<evidence type="ECO:0000313" key="1">
    <source>
        <dbReference type="EMBL" id="TRY72476.1"/>
    </source>
</evidence>
<keyword evidence="2" id="KW-1185">Reference proteome</keyword>
<accession>A0A553P455</accession>
<protein>
    <submittedName>
        <fullName evidence="1">Uncharacterized protein</fullName>
    </submittedName>
</protein>
<dbReference type="EMBL" id="VCGU01000008">
    <property type="protein sequence ID" value="TRY72476.1"/>
    <property type="molecule type" value="Genomic_DNA"/>
</dbReference>
<dbReference type="AlphaFoldDB" id="A0A553P455"/>
<gene>
    <name evidence="1" type="ORF">TCAL_16211</name>
</gene>
<reference evidence="1 2" key="1">
    <citation type="journal article" date="2018" name="Nat. Ecol. Evol.">
        <title>Genomic signatures of mitonuclear coevolution across populations of Tigriopus californicus.</title>
        <authorList>
            <person name="Barreto F.S."/>
            <person name="Watson E.T."/>
            <person name="Lima T.G."/>
            <person name="Willett C.S."/>
            <person name="Edmands S."/>
            <person name="Li W."/>
            <person name="Burton R.S."/>
        </authorList>
    </citation>
    <scope>NUCLEOTIDE SEQUENCE [LARGE SCALE GENOMIC DNA]</scope>
    <source>
        <strain evidence="1 2">San Diego</strain>
    </source>
</reference>
<proteinExistence type="predicted"/>